<dbReference type="EMBL" id="CAJOBC010001776">
    <property type="protein sequence ID" value="CAF3698144.1"/>
    <property type="molecule type" value="Genomic_DNA"/>
</dbReference>
<evidence type="ECO:0000313" key="14">
    <source>
        <dbReference type="Proteomes" id="UP000663829"/>
    </source>
</evidence>
<dbReference type="PANTHER" id="PTHR21152:SF24">
    <property type="entry name" value="ALANINE--GLYOXYLATE AMINOTRANSFERASE 1"/>
    <property type="match status" value="1"/>
</dbReference>
<dbReference type="InterPro" id="IPR015422">
    <property type="entry name" value="PyrdxlP-dep_Trfase_small"/>
</dbReference>
<dbReference type="Gene3D" id="3.90.1150.10">
    <property type="entry name" value="Aspartate Aminotransferase, domain 1"/>
    <property type="match status" value="1"/>
</dbReference>
<dbReference type="GO" id="GO:0005777">
    <property type="term" value="C:peroxisome"/>
    <property type="evidence" value="ECO:0007669"/>
    <property type="project" value="TreeGrafter"/>
</dbReference>
<evidence type="ECO:0000256" key="6">
    <source>
        <dbReference type="PIRNR" id="PIRNR000524"/>
    </source>
</evidence>
<dbReference type="OrthoDB" id="7403325at2759"/>
<dbReference type="SUPFAM" id="SSF53383">
    <property type="entry name" value="PLP-dependent transferases"/>
    <property type="match status" value="1"/>
</dbReference>
<evidence type="ECO:0000256" key="9">
    <source>
        <dbReference type="RuleBase" id="RU004075"/>
    </source>
</evidence>
<evidence type="ECO:0000313" key="12">
    <source>
        <dbReference type="EMBL" id="CAF0918362.1"/>
    </source>
</evidence>
<dbReference type="PROSITE" id="PS00595">
    <property type="entry name" value="AA_TRANSFER_CLASS_5"/>
    <property type="match status" value="1"/>
</dbReference>
<dbReference type="Gene3D" id="3.40.640.10">
    <property type="entry name" value="Type I PLP-dependent aspartate aminotransferase-like (Major domain)"/>
    <property type="match status" value="1"/>
</dbReference>
<dbReference type="InterPro" id="IPR020578">
    <property type="entry name" value="Aminotrans_V_PyrdxlP_BS"/>
</dbReference>
<dbReference type="GO" id="GO:0019265">
    <property type="term" value="P:glycine biosynthetic process, by transamination of glyoxylate"/>
    <property type="evidence" value="ECO:0007669"/>
    <property type="project" value="TreeGrafter"/>
</dbReference>
<evidence type="ECO:0000259" key="11">
    <source>
        <dbReference type="Pfam" id="PF00266"/>
    </source>
</evidence>
<dbReference type="GO" id="GO:0004760">
    <property type="term" value="F:L-serine-pyruvate transaminase activity"/>
    <property type="evidence" value="ECO:0007669"/>
    <property type="project" value="TreeGrafter"/>
</dbReference>
<evidence type="ECO:0000256" key="3">
    <source>
        <dbReference type="ARBA" id="ARBA00022576"/>
    </source>
</evidence>
<organism evidence="12 14">
    <name type="scientific">Didymodactylos carnosus</name>
    <dbReference type="NCBI Taxonomy" id="1234261"/>
    <lineage>
        <taxon>Eukaryota</taxon>
        <taxon>Metazoa</taxon>
        <taxon>Spiralia</taxon>
        <taxon>Gnathifera</taxon>
        <taxon>Rotifera</taxon>
        <taxon>Eurotatoria</taxon>
        <taxon>Bdelloidea</taxon>
        <taxon>Philodinida</taxon>
        <taxon>Philodinidae</taxon>
        <taxon>Didymodactylos</taxon>
    </lineage>
</organism>
<dbReference type="Proteomes" id="UP000681722">
    <property type="component" value="Unassembled WGS sequence"/>
</dbReference>
<dbReference type="GO" id="GO:0008453">
    <property type="term" value="F:alanine-glyoxylate transaminase activity"/>
    <property type="evidence" value="ECO:0007669"/>
    <property type="project" value="UniProtKB-EC"/>
</dbReference>
<evidence type="ECO:0000256" key="5">
    <source>
        <dbReference type="ARBA" id="ARBA00022898"/>
    </source>
</evidence>
<keyword evidence="14" id="KW-1185">Reference proteome</keyword>
<keyword evidence="5 6" id="KW-0663">Pyridoxal phosphate</keyword>
<evidence type="ECO:0000256" key="4">
    <source>
        <dbReference type="ARBA" id="ARBA00022679"/>
    </source>
</evidence>
<dbReference type="PIRSF" id="PIRSF000524">
    <property type="entry name" value="SPT"/>
    <property type="match status" value="1"/>
</dbReference>
<dbReference type="PANTHER" id="PTHR21152">
    <property type="entry name" value="AMINOTRANSFERASE CLASS V"/>
    <property type="match status" value="1"/>
</dbReference>
<comment type="caution">
    <text evidence="12">The sequence shown here is derived from an EMBL/GenBank/DDBJ whole genome shotgun (WGS) entry which is preliminary data.</text>
</comment>
<dbReference type="EC" id="2.6.1.44" evidence="6"/>
<evidence type="ECO:0000313" key="13">
    <source>
        <dbReference type="EMBL" id="CAF3698144.1"/>
    </source>
</evidence>
<gene>
    <name evidence="12" type="ORF">GPM918_LOCUS9517</name>
    <name evidence="13" type="ORF">SRO942_LOCUS9518</name>
</gene>
<feature type="modified residue" description="N6-(pyridoxal phosphate)lysine" evidence="8">
    <location>
        <position position="197"/>
    </location>
</feature>
<feature type="binding site" evidence="7">
    <location>
        <position position="353"/>
    </location>
    <ligand>
        <name>substrate</name>
    </ligand>
</feature>
<dbReference type="Pfam" id="PF00266">
    <property type="entry name" value="Aminotran_5"/>
    <property type="match status" value="1"/>
</dbReference>
<keyword evidence="3" id="KW-0032">Aminotransferase</keyword>
<reference evidence="12" key="1">
    <citation type="submission" date="2021-02" db="EMBL/GenBank/DDBJ databases">
        <authorList>
            <person name="Nowell W R."/>
        </authorList>
    </citation>
    <scope>NUCLEOTIDE SEQUENCE</scope>
</reference>
<evidence type="ECO:0000256" key="2">
    <source>
        <dbReference type="ARBA" id="ARBA00009236"/>
    </source>
</evidence>
<name>A0A814AY25_9BILA</name>
<dbReference type="FunFam" id="3.40.640.10:FF:000027">
    <property type="entry name" value="Serine--pyruvate aminotransferase, mitochondrial"/>
    <property type="match status" value="1"/>
</dbReference>
<keyword evidence="4" id="KW-0808">Transferase</keyword>
<protein>
    <recommendedName>
        <fullName evidence="6">Alanine--glyoxylate aminotransferase</fullName>
        <ecNumber evidence="6">2.6.1.44</ecNumber>
    </recommendedName>
</protein>
<evidence type="ECO:0000256" key="8">
    <source>
        <dbReference type="PIRSR" id="PIRSR000524-50"/>
    </source>
</evidence>
<sequence>MSSNDHSILMIPGPTEYHPDVLATLALPSLSHTSPQFIAEFSELLENFKRVLGTKNGQPLIVSGSGTLGWDIIAANLCEKNDRALVINTGYFSDSYATCCETYGIKVCANQIGASVELSEIEKKLKEATADGVYKLICITQVDTSTAVLNDVKSISQLCKQLSPTSLISVDGVCSFGGERFAFDDWKIDAAMTCSQKALGAPPGLALLMFSQQSIDTFRQRTTPVPTYYANLNNWLPIMDAYANRKPSYFATPNVNLIRSLNTSLKLLLDIGIENIVRLHEENAQKFRNIVIKSFDLKFVPTTDKNMANTLSAIYYPKEMTDEQRTKFLGLVKESQVVIAGGLHKKIKTEYFRVGHMGYSVWGGQQQHVVQTLKAIEKALKESGHKINEIGKEDFLSFSCKTSKI</sequence>
<proteinExistence type="inferred from homology"/>
<dbReference type="AlphaFoldDB" id="A0A814AY25"/>
<dbReference type="InterPro" id="IPR024169">
    <property type="entry name" value="SP_NH2Trfase/AEP_transaminase"/>
</dbReference>
<dbReference type="EMBL" id="CAJNOQ010001776">
    <property type="protein sequence ID" value="CAF0918362.1"/>
    <property type="molecule type" value="Genomic_DNA"/>
</dbReference>
<comment type="cofactor">
    <cofactor evidence="1 6 8 10">
        <name>pyridoxal 5'-phosphate</name>
        <dbReference type="ChEBI" id="CHEBI:597326"/>
    </cofactor>
</comment>
<comment type="similarity">
    <text evidence="2 6 9">Belongs to the class-V pyridoxal-phosphate-dependent aminotransferase family.</text>
</comment>
<dbReference type="Proteomes" id="UP000663829">
    <property type="component" value="Unassembled WGS sequence"/>
</dbReference>
<dbReference type="InterPro" id="IPR000192">
    <property type="entry name" value="Aminotrans_V_dom"/>
</dbReference>
<feature type="domain" description="Aminotransferase class V" evidence="11">
    <location>
        <begin position="29"/>
        <end position="312"/>
    </location>
</feature>
<comment type="catalytic activity">
    <reaction evidence="6">
        <text>glyoxylate + L-alanine = glycine + pyruvate</text>
        <dbReference type="Rhea" id="RHEA:24248"/>
        <dbReference type="ChEBI" id="CHEBI:15361"/>
        <dbReference type="ChEBI" id="CHEBI:36655"/>
        <dbReference type="ChEBI" id="CHEBI:57305"/>
        <dbReference type="ChEBI" id="CHEBI:57972"/>
        <dbReference type="EC" id="2.6.1.44"/>
    </reaction>
</comment>
<evidence type="ECO:0000256" key="10">
    <source>
        <dbReference type="RuleBase" id="RU004504"/>
    </source>
</evidence>
<dbReference type="InterPro" id="IPR015424">
    <property type="entry name" value="PyrdxlP-dep_Trfase"/>
</dbReference>
<evidence type="ECO:0000256" key="1">
    <source>
        <dbReference type="ARBA" id="ARBA00001933"/>
    </source>
</evidence>
<evidence type="ECO:0000256" key="7">
    <source>
        <dbReference type="PIRSR" id="PIRSR000524-1"/>
    </source>
</evidence>
<dbReference type="InterPro" id="IPR015421">
    <property type="entry name" value="PyrdxlP-dep_Trfase_major"/>
</dbReference>
<accession>A0A814AY25</accession>